<dbReference type="Gene3D" id="1.10.3210.50">
    <property type="match status" value="1"/>
</dbReference>
<dbReference type="EMBL" id="SMCR01000003">
    <property type="protein sequence ID" value="TCV98220.1"/>
    <property type="molecule type" value="Genomic_DNA"/>
</dbReference>
<proteinExistence type="predicted"/>
<evidence type="ECO:0000313" key="3">
    <source>
        <dbReference type="Proteomes" id="UP000295719"/>
    </source>
</evidence>
<organism evidence="2 3">
    <name type="scientific">Biostraticola tofi</name>
    <dbReference type="NCBI Taxonomy" id="466109"/>
    <lineage>
        <taxon>Bacteria</taxon>
        <taxon>Pseudomonadati</taxon>
        <taxon>Pseudomonadota</taxon>
        <taxon>Gammaproteobacteria</taxon>
        <taxon>Enterobacterales</taxon>
        <taxon>Bruguierivoracaceae</taxon>
        <taxon>Biostraticola</taxon>
    </lineage>
</organism>
<accession>A0A4R3YZV7</accession>
<dbReference type="PANTHER" id="PTHR33594:SF1">
    <property type="entry name" value="HD_PDEASE DOMAIN-CONTAINING PROTEIN"/>
    <property type="match status" value="1"/>
</dbReference>
<dbReference type="InterPro" id="IPR006674">
    <property type="entry name" value="HD_domain"/>
</dbReference>
<dbReference type="OrthoDB" id="9797344at2"/>
<name>A0A4R3YZV7_9GAMM</name>
<dbReference type="Pfam" id="PF01966">
    <property type="entry name" value="HD"/>
    <property type="match status" value="1"/>
</dbReference>
<feature type="domain" description="HD" evidence="1">
    <location>
        <begin position="26"/>
        <end position="132"/>
    </location>
</feature>
<dbReference type="NCBIfam" id="NF007515">
    <property type="entry name" value="PRK10119.1"/>
    <property type="match status" value="1"/>
</dbReference>
<gene>
    <name evidence="2" type="ORF">EDC52_103311</name>
</gene>
<dbReference type="AlphaFoldDB" id="A0A4R3YZV7"/>
<evidence type="ECO:0000259" key="1">
    <source>
        <dbReference type="PROSITE" id="PS51831"/>
    </source>
</evidence>
<comment type="caution">
    <text evidence="2">The sequence shown here is derived from an EMBL/GenBank/DDBJ whole genome shotgun (WGS) entry which is preliminary data.</text>
</comment>
<dbReference type="SUPFAM" id="SSF109604">
    <property type="entry name" value="HD-domain/PDEase-like"/>
    <property type="match status" value="1"/>
</dbReference>
<dbReference type="CDD" id="cd00077">
    <property type="entry name" value="HDc"/>
    <property type="match status" value="1"/>
</dbReference>
<protein>
    <recommendedName>
        <fullName evidence="1">HD domain-containing protein</fullName>
    </recommendedName>
</protein>
<dbReference type="PANTHER" id="PTHR33594">
    <property type="entry name" value="SUPERFAMILY HYDROLASE, PUTATIVE (AFU_ORTHOLOGUE AFUA_1G03035)-RELATED"/>
    <property type="match status" value="1"/>
</dbReference>
<reference evidence="2 3" key="1">
    <citation type="submission" date="2019-03" db="EMBL/GenBank/DDBJ databases">
        <title>Genomic Encyclopedia of Type Strains, Phase IV (KMG-IV): sequencing the most valuable type-strain genomes for metagenomic binning, comparative biology and taxonomic classification.</title>
        <authorList>
            <person name="Goeker M."/>
        </authorList>
    </citation>
    <scope>NUCLEOTIDE SEQUENCE [LARGE SCALE GENOMIC DNA]</scope>
    <source>
        <strain evidence="2 3">DSM 19580</strain>
    </source>
</reference>
<dbReference type="Proteomes" id="UP000295719">
    <property type="component" value="Unassembled WGS sequence"/>
</dbReference>
<dbReference type="PROSITE" id="PS51831">
    <property type="entry name" value="HD"/>
    <property type="match status" value="1"/>
</dbReference>
<dbReference type="SMART" id="SM00471">
    <property type="entry name" value="HDc"/>
    <property type="match status" value="1"/>
</dbReference>
<keyword evidence="3" id="KW-1185">Reference proteome</keyword>
<evidence type="ECO:0000313" key="2">
    <source>
        <dbReference type="EMBL" id="TCV98220.1"/>
    </source>
</evidence>
<sequence length="232" mass="26333">MNILDWEESFQHYFQHQIGNEDKAHDLSHFIRVWQTARRIMQASGADELIVLTACYFHDVVSLAKNHPERHRSSLLAANKTIQILQENFPTFPLQSIPKVAHAIEAHSYSASVTPLTLEAKIVQDADRLESLGAIGLARVFHISGQLGRSLFHPDDPLALDRSLDDGQYAFDHFQTKLLTLPDTMQTERGREMARSSCNYMIDFMAKLCAELRGDHEQFDYAALDNIGIGKR</sequence>
<dbReference type="InterPro" id="IPR003607">
    <property type="entry name" value="HD/PDEase_dom"/>
</dbReference>
<dbReference type="RefSeq" id="WP_131864972.1">
    <property type="nucleotide sequence ID" value="NZ_SMCR01000003.1"/>
</dbReference>